<feature type="transmembrane region" description="Helical" evidence="1">
    <location>
        <begin position="59"/>
        <end position="84"/>
    </location>
</feature>
<protein>
    <submittedName>
        <fullName evidence="2">Uncharacterized protein</fullName>
    </submittedName>
</protein>
<reference evidence="2 3" key="1">
    <citation type="journal article" date="2016" name="Nat. Commun.">
        <title>Thousands of microbial genomes shed light on interconnected biogeochemical processes in an aquifer system.</title>
        <authorList>
            <person name="Anantharaman K."/>
            <person name="Brown C.T."/>
            <person name="Hug L.A."/>
            <person name="Sharon I."/>
            <person name="Castelle C.J."/>
            <person name="Probst A.J."/>
            <person name="Thomas B.C."/>
            <person name="Singh A."/>
            <person name="Wilkins M.J."/>
            <person name="Karaoz U."/>
            <person name="Brodie E.L."/>
            <person name="Williams K.H."/>
            <person name="Hubbard S.S."/>
            <person name="Banfield J.F."/>
        </authorList>
    </citation>
    <scope>NUCLEOTIDE SEQUENCE [LARGE SCALE GENOMIC DNA]</scope>
</reference>
<evidence type="ECO:0000256" key="1">
    <source>
        <dbReference type="SAM" id="Phobius"/>
    </source>
</evidence>
<evidence type="ECO:0000313" key="2">
    <source>
        <dbReference type="EMBL" id="OGK45661.1"/>
    </source>
</evidence>
<keyword evidence="1" id="KW-1133">Transmembrane helix</keyword>
<comment type="caution">
    <text evidence="2">The sequence shown here is derived from an EMBL/GenBank/DDBJ whole genome shotgun (WGS) entry which is preliminary data.</text>
</comment>
<keyword evidence="1" id="KW-0472">Membrane</keyword>
<gene>
    <name evidence="2" type="ORF">A3B40_04240</name>
</gene>
<dbReference type="AlphaFoldDB" id="A0A1F7IQM3"/>
<sequence>MKKTLPLLIIFIFLLVGVFGIHAIIDKEGEMTDCPLKSDTASLCPMGIMEHIARWQQMFLAVIPQLSSLLIAFFVSLVGFFLVLKISSGPSPPKTFHLKYFQKIHPESNLFDYLLVAYSSGILQPKIYS</sequence>
<evidence type="ECO:0000313" key="3">
    <source>
        <dbReference type="Proteomes" id="UP000178040"/>
    </source>
</evidence>
<proteinExistence type="predicted"/>
<dbReference type="Proteomes" id="UP000178040">
    <property type="component" value="Unassembled WGS sequence"/>
</dbReference>
<keyword evidence="1" id="KW-0812">Transmembrane</keyword>
<accession>A0A1F7IQM3</accession>
<organism evidence="2 3">
    <name type="scientific">Candidatus Roizmanbacteria bacterium RIFCSPLOWO2_01_FULL_37_16</name>
    <dbReference type="NCBI Taxonomy" id="1802058"/>
    <lineage>
        <taxon>Bacteria</taxon>
        <taxon>Candidatus Roizmaniibacteriota</taxon>
    </lineage>
</organism>
<name>A0A1F7IQM3_9BACT</name>
<dbReference type="EMBL" id="MGAI01000003">
    <property type="protein sequence ID" value="OGK45661.1"/>
    <property type="molecule type" value="Genomic_DNA"/>
</dbReference>